<organism evidence="1 2">
    <name type="scientific">Schleiferilactobacillus shenzhenensis LY-73</name>
    <dbReference type="NCBI Taxonomy" id="1231336"/>
    <lineage>
        <taxon>Bacteria</taxon>
        <taxon>Bacillati</taxon>
        <taxon>Bacillota</taxon>
        <taxon>Bacilli</taxon>
        <taxon>Lactobacillales</taxon>
        <taxon>Lactobacillaceae</taxon>
        <taxon>Schleiferilactobacillus</taxon>
    </lineage>
</organism>
<protein>
    <submittedName>
        <fullName evidence="1">Uncharacterized protein</fullName>
    </submittedName>
</protein>
<proteinExistence type="predicted"/>
<gene>
    <name evidence="1" type="ORF">L248_2129</name>
</gene>
<dbReference type="HOGENOM" id="CLU_3218000_0_0_9"/>
<sequence length="44" mass="5162">MSRDDYRAKQVTSVELGAKPFMTPKEINRIEYCQWCGRKLGEPE</sequence>
<name>U4TGF8_9LACO</name>
<keyword evidence="2" id="KW-1185">Reference proteome</keyword>
<dbReference type="STRING" id="1231336.L248_2129"/>
<dbReference type="EMBL" id="KI271612">
    <property type="protein sequence ID" value="ERL63836.1"/>
    <property type="molecule type" value="Genomic_DNA"/>
</dbReference>
<accession>U4TGF8</accession>
<reference evidence="2" key="1">
    <citation type="journal article" date="2013" name="Genome Announc.">
        <title>Whole-Genome Sequencing of Lactobacillus shenzhenensis Strain LY-73T.</title>
        <authorList>
            <person name="Lin Z."/>
            <person name="Liu Z."/>
            <person name="Yang R."/>
            <person name="Zou Y."/>
            <person name="Wan D."/>
            <person name="Chen J."/>
            <person name="Guo M."/>
            <person name="Zhao J."/>
            <person name="Fang C."/>
            <person name="Yang R."/>
            <person name="Liu F."/>
        </authorList>
    </citation>
    <scope>NUCLEOTIDE SEQUENCE [LARGE SCALE GENOMIC DNA]</scope>
    <source>
        <strain evidence="2">LY-73</strain>
    </source>
</reference>
<evidence type="ECO:0000313" key="1">
    <source>
        <dbReference type="EMBL" id="ERL63836.1"/>
    </source>
</evidence>
<evidence type="ECO:0000313" key="2">
    <source>
        <dbReference type="Proteomes" id="UP000030647"/>
    </source>
</evidence>
<dbReference type="AlphaFoldDB" id="U4TGF8"/>
<dbReference type="Proteomes" id="UP000030647">
    <property type="component" value="Unassembled WGS sequence"/>
</dbReference>